<gene>
    <name evidence="2" type="ORF">LACBIDRAFT_296110</name>
</gene>
<dbReference type="HOGENOM" id="CLU_2979517_0_0_1"/>
<dbReference type="STRING" id="486041.B0E2V0"/>
<dbReference type="AlphaFoldDB" id="B0E2V0"/>
<dbReference type="GeneID" id="6086172"/>
<evidence type="ECO:0000313" key="3">
    <source>
        <dbReference type="Proteomes" id="UP000001194"/>
    </source>
</evidence>
<proteinExistence type="predicted"/>
<sequence length="58" mass="6726">MVMRAMNMYTITMNLLDVITALSFGCHFPDITQPSDNSFESTDKRFVAYQYFLHVVLT</sequence>
<dbReference type="InParanoid" id="B0E2V0"/>
<feature type="signal peptide" evidence="1">
    <location>
        <begin position="1"/>
        <end position="21"/>
    </location>
</feature>
<evidence type="ECO:0000256" key="1">
    <source>
        <dbReference type="SAM" id="SignalP"/>
    </source>
</evidence>
<keyword evidence="1" id="KW-0732">Signal</keyword>
<dbReference type="RefSeq" id="XP_001890519.1">
    <property type="nucleotide sequence ID" value="XM_001890484.1"/>
</dbReference>
<accession>B0E2V0</accession>
<dbReference type="KEGG" id="lbc:LACBIDRAFT_296110"/>
<name>B0E2V0_LACBS</name>
<dbReference type="EMBL" id="DS547191">
    <property type="protein sequence ID" value="EDQ98833.1"/>
    <property type="molecule type" value="Genomic_DNA"/>
</dbReference>
<evidence type="ECO:0000313" key="2">
    <source>
        <dbReference type="EMBL" id="EDQ98833.1"/>
    </source>
</evidence>
<reference evidence="2 3" key="1">
    <citation type="journal article" date="2008" name="Nature">
        <title>The genome of Laccaria bicolor provides insights into mycorrhizal symbiosis.</title>
        <authorList>
            <person name="Martin F."/>
            <person name="Aerts A."/>
            <person name="Ahren D."/>
            <person name="Brun A."/>
            <person name="Danchin E.G.J."/>
            <person name="Duchaussoy F."/>
            <person name="Gibon J."/>
            <person name="Kohler A."/>
            <person name="Lindquist E."/>
            <person name="Pereda V."/>
            <person name="Salamov A."/>
            <person name="Shapiro H.J."/>
            <person name="Wuyts J."/>
            <person name="Blaudez D."/>
            <person name="Buee M."/>
            <person name="Brokstein P."/>
            <person name="Canbaeck B."/>
            <person name="Cohen D."/>
            <person name="Courty P.E."/>
            <person name="Coutinho P.M."/>
            <person name="Delaruelle C."/>
            <person name="Detter J.C."/>
            <person name="Deveau A."/>
            <person name="DiFazio S."/>
            <person name="Duplessis S."/>
            <person name="Fraissinet-Tachet L."/>
            <person name="Lucic E."/>
            <person name="Frey-Klett P."/>
            <person name="Fourrey C."/>
            <person name="Feussner I."/>
            <person name="Gay G."/>
            <person name="Grimwood J."/>
            <person name="Hoegger P.J."/>
            <person name="Jain P."/>
            <person name="Kilaru S."/>
            <person name="Labbe J."/>
            <person name="Lin Y.C."/>
            <person name="Legue V."/>
            <person name="Le Tacon F."/>
            <person name="Marmeisse R."/>
            <person name="Melayah D."/>
            <person name="Montanini B."/>
            <person name="Muratet M."/>
            <person name="Nehls U."/>
            <person name="Niculita-Hirzel H."/>
            <person name="Oudot-Le Secq M.P."/>
            <person name="Peter M."/>
            <person name="Quesneville H."/>
            <person name="Rajashekar B."/>
            <person name="Reich M."/>
            <person name="Rouhier N."/>
            <person name="Schmutz J."/>
            <person name="Yin T."/>
            <person name="Chalot M."/>
            <person name="Henrissat B."/>
            <person name="Kuees U."/>
            <person name="Lucas S."/>
            <person name="Van de Peer Y."/>
            <person name="Podila G.K."/>
            <person name="Polle A."/>
            <person name="Pukkila P.J."/>
            <person name="Richardson P.M."/>
            <person name="Rouze P."/>
            <person name="Sanders I.R."/>
            <person name="Stajich J.E."/>
            <person name="Tunlid A."/>
            <person name="Tuskan G."/>
            <person name="Grigoriev I.V."/>
        </authorList>
    </citation>
    <scope>NUCLEOTIDE SEQUENCE [LARGE SCALE GENOMIC DNA]</scope>
    <source>
        <strain evidence="3">S238N-H82 / ATCC MYA-4686</strain>
    </source>
</reference>
<organism evidence="3">
    <name type="scientific">Laccaria bicolor (strain S238N-H82 / ATCC MYA-4686)</name>
    <name type="common">Bicoloured deceiver</name>
    <name type="synonym">Laccaria laccata var. bicolor</name>
    <dbReference type="NCBI Taxonomy" id="486041"/>
    <lineage>
        <taxon>Eukaryota</taxon>
        <taxon>Fungi</taxon>
        <taxon>Dikarya</taxon>
        <taxon>Basidiomycota</taxon>
        <taxon>Agaricomycotina</taxon>
        <taxon>Agaricomycetes</taxon>
        <taxon>Agaricomycetidae</taxon>
        <taxon>Agaricales</taxon>
        <taxon>Agaricineae</taxon>
        <taxon>Hydnangiaceae</taxon>
        <taxon>Laccaria</taxon>
    </lineage>
</organism>
<dbReference type="Proteomes" id="UP000001194">
    <property type="component" value="Unassembled WGS sequence"/>
</dbReference>
<feature type="chain" id="PRO_5002747451" evidence="1">
    <location>
        <begin position="22"/>
        <end position="58"/>
    </location>
</feature>
<dbReference type="OrthoDB" id="5541786at2759"/>
<protein>
    <submittedName>
        <fullName evidence="2">Predicted protein</fullName>
    </submittedName>
</protein>
<keyword evidence="3" id="KW-1185">Reference proteome</keyword>